<sequence length="920" mass="98792">MAIAIIDPGHGGTSEVGGSSPNNAKGPNGLLEKDIALDLARRVCSALKGAAVDARLTRDTDRNLGLKARADITRQAGADAFISIHLNGYNGLAQGTETWHHSAASSDSKTLATLVQAAVRKATGLRDRGVRVNAFSVLRPDYHAANTAACLVEVSFMDVALEEARLRSNDYKDNIAAALAGAIKGWLVADGRMGTVERIAVALDERETVAQDGFEASQVEAMAQDSYQATCAEAVAPDLSQVRRRDDVVAAEPIAHDDAARTSQRRAERPVVEADSGDASLPITFLADPGERKATSAAGVENLDGMLRGWRKELLSPPGSDTALPEIIIGRDESLDAVFLALLARRREAVGIIRTEGVDYNGHRGKWCGTGFLVAPNILLTNHHVLNSPAAAQAAQVAFDYELSAHALASGRKSDPARGVSYRLRPDRLFVTSPLVGGLDFSFVWIDDVKLADGALIRMERVAFAVQPNERAFVIHHPGGRPKRVSLDDADIITARPDGAVIHYTSDTEPGSSGAPVFDRCGRLIALHHASRQNSAGIRTFDGLMPHYVNEGIKVAAIALELEARQAREANAMIDMVLGEVYGSDTLTGFFGAAGRQIKAGRPAAERVIELYNATSQDIDLGFWNLGWFADRYDEKVDEVATMVVDLGLDVWALTESSPAATAALAETIERKFGLQLQYLHAEPNATGAARSAAVLWNPATVDAERLRWPDQIDALFDLTGDDIGTGARRGVHPGKIFGRHPALFRFLGHNGGGIDFNLVPLHLDAAGIGGNRRRMATQILARAIDETIQRDGAERDWVLGGAFDAALSSGEIEALIKAGLTPLSAQDEAGGALSYLKHPGSHIEHVFLSPNMSRLHGPSGFFVLAKEKSQVDYLTRFSDHRPVMLRLSARSAKAAPEQRVAPDRALAEMIDEILARAER</sequence>
<dbReference type="SUPFAM" id="SSF50494">
    <property type="entry name" value="Trypsin-like serine proteases"/>
    <property type="match status" value="1"/>
</dbReference>
<name>A0ABS7SN59_9BURK</name>
<dbReference type="EC" id="3.5.1.28" evidence="2"/>
<dbReference type="InterPro" id="IPR009003">
    <property type="entry name" value="Peptidase_S1_PA"/>
</dbReference>
<keyword evidence="7" id="KW-1185">Reference proteome</keyword>
<dbReference type="PANTHER" id="PTHR30404">
    <property type="entry name" value="N-ACETYLMURAMOYL-L-ALANINE AMIDASE"/>
    <property type="match status" value="1"/>
</dbReference>
<dbReference type="Gene3D" id="3.40.630.40">
    <property type="entry name" value="Zn-dependent exopeptidases"/>
    <property type="match status" value="1"/>
</dbReference>
<comment type="caution">
    <text evidence="6">The sequence shown here is derived from an EMBL/GenBank/DDBJ whole genome shotgun (WGS) entry which is preliminary data.</text>
</comment>
<dbReference type="Gene3D" id="2.40.10.10">
    <property type="entry name" value="Trypsin-like serine proteases"/>
    <property type="match status" value="2"/>
</dbReference>
<organism evidence="6 7">
    <name type="scientific">Massilia soli</name>
    <dbReference type="NCBI Taxonomy" id="2792854"/>
    <lineage>
        <taxon>Bacteria</taxon>
        <taxon>Pseudomonadati</taxon>
        <taxon>Pseudomonadota</taxon>
        <taxon>Betaproteobacteria</taxon>
        <taxon>Burkholderiales</taxon>
        <taxon>Oxalobacteraceae</taxon>
        <taxon>Telluria group</taxon>
        <taxon>Massilia</taxon>
    </lineage>
</organism>
<reference evidence="6 7" key="1">
    <citation type="submission" date="2021-01" db="EMBL/GenBank/DDBJ databases">
        <authorList>
            <person name="Ruan W."/>
            <person name="Khan S.A."/>
            <person name="Jeon C.O."/>
        </authorList>
    </citation>
    <scope>NUCLEOTIDE SEQUENCE [LARGE SCALE GENOMIC DNA]</scope>
    <source>
        <strain evidence="6 7">R798</strain>
    </source>
</reference>
<evidence type="ECO:0000313" key="7">
    <source>
        <dbReference type="Proteomes" id="UP000809349"/>
    </source>
</evidence>
<evidence type="ECO:0000313" key="6">
    <source>
        <dbReference type="EMBL" id="MBZ2207628.1"/>
    </source>
</evidence>
<evidence type="ECO:0000256" key="4">
    <source>
        <dbReference type="SAM" id="MobiDB-lite"/>
    </source>
</evidence>
<comment type="catalytic activity">
    <reaction evidence="1">
        <text>Hydrolyzes the link between N-acetylmuramoyl residues and L-amino acid residues in certain cell-wall glycopeptides.</text>
        <dbReference type="EC" id="3.5.1.28"/>
    </reaction>
</comment>
<reference evidence="6 7" key="2">
    <citation type="submission" date="2021-08" db="EMBL/GenBank/DDBJ databases">
        <title>Massilia sp. R798.</title>
        <authorList>
            <person name="Baek J.H."/>
            <person name="Jung H.S."/>
            <person name="Kim K.R."/>
            <person name="Jeon C.O."/>
        </authorList>
    </citation>
    <scope>NUCLEOTIDE SEQUENCE [LARGE SCALE GENOMIC DNA]</scope>
    <source>
        <strain evidence="6 7">R798</strain>
    </source>
</reference>
<dbReference type="RefSeq" id="WP_223468126.1">
    <property type="nucleotide sequence ID" value="NZ_JAFBIL020000004.1"/>
</dbReference>
<evidence type="ECO:0000259" key="5">
    <source>
        <dbReference type="SMART" id="SM00646"/>
    </source>
</evidence>
<dbReference type="PANTHER" id="PTHR30404:SF0">
    <property type="entry name" value="N-ACETYLMURAMOYL-L-ALANINE AMIDASE AMIC"/>
    <property type="match status" value="1"/>
</dbReference>
<evidence type="ECO:0000256" key="2">
    <source>
        <dbReference type="ARBA" id="ARBA00011901"/>
    </source>
</evidence>
<dbReference type="SMART" id="SM00646">
    <property type="entry name" value="Ami_3"/>
    <property type="match status" value="1"/>
</dbReference>
<dbReference type="InterPro" id="IPR043504">
    <property type="entry name" value="Peptidase_S1_PA_chymotrypsin"/>
</dbReference>
<proteinExistence type="predicted"/>
<gene>
    <name evidence="6" type="ORF">I4X03_010185</name>
</gene>
<feature type="domain" description="MurNAc-LAA" evidence="5">
    <location>
        <begin position="70"/>
        <end position="184"/>
    </location>
</feature>
<accession>A0ABS7SN59</accession>
<dbReference type="EMBL" id="JAFBIL020000004">
    <property type="protein sequence ID" value="MBZ2207628.1"/>
    <property type="molecule type" value="Genomic_DNA"/>
</dbReference>
<dbReference type="SUPFAM" id="SSF56219">
    <property type="entry name" value="DNase I-like"/>
    <property type="match status" value="1"/>
</dbReference>
<dbReference type="GO" id="GO:0008745">
    <property type="term" value="F:N-acetylmuramoyl-L-alanine amidase activity"/>
    <property type="evidence" value="ECO:0007669"/>
    <property type="project" value="UniProtKB-EC"/>
</dbReference>
<dbReference type="InterPro" id="IPR036691">
    <property type="entry name" value="Endo/exonu/phosph_ase_sf"/>
</dbReference>
<evidence type="ECO:0000256" key="3">
    <source>
        <dbReference type="ARBA" id="ARBA00022801"/>
    </source>
</evidence>
<dbReference type="Gene3D" id="3.60.10.10">
    <property type="entry name" value="Endonuclease/exonuclease/phosphatase"/>
    <property type="match status" value="1"/>
</dbReference>
<feature type="compositionally biased region" description="Polar residues" evidence="4">
    <location>
        <begin position="16"/>
        <end position="25"/>
    </location>
</feature>
<dbReference type="Pfam" id="PF01520">
    <property type="entry name" value="Amidase_3"/>
    <property type="match status" value="1"/>
</dbReference>
<dbReference type="Pfam" id="PF13365">
    <property type="entry name" value="Trypsin_2"/>
    <property type="match status" value="1"/>
</dbReference>
<protein>
    <recommendedName>
        <fullName evidence="2">N-acetylmuramoyl-L-alanine amidase</fullName>
        <ecNumber evidence="2">3.5.1.28</ecNumber>
    </recommendedName>
</protein>
<dbReference type="SUPFAM" id="SSF53187">
    <property type="entry name" value="Zn-dependent exopeptidases"/>
    <property type="match status" value="1"/>
</dbReference>
<dbReference type="InterPro" id="IPR002508">
    <property type="entry name" value="MurNAc-LAA_cat"/>
</dbReference>
<dbReference type="CDD" id="cd02696">
    <property type="entry name" value="MurNAc-LAA"/>
    <property type="match status" value="1"/>
</dbReference>
<dbReference type="InterPro" id="IPR050695">
    <property type="entry name" value="N-acetylmuramoyl_amidase_3"/>
</dbReference>
<feature type="region of interest" description="Disordered" evidence="4">
    <location>
        <begin position="6"/>
        <end position="27"/>
    </location>
</feature>
<keyword evidence="3 6" id="KW-0378">Hydrolase</keyword>
<dbReference type="Proteomes" id="UP000809349">
    <property type="component" value="Unassembled WGS sequence"/>
</dbReference>
<evidence type="ECO:0000256" key="1">
    <source>
        <dbReference type="ARBA" id="ARBA00001561"/>
    </source>
</evidence>